<protein>
    <submittedName>
        <fullName evidence="6">Pyruvate formate-lyase</fullName>
    </submittedName>
</protein>
<evidence type="ECO:0000259" key="4">
    <source>
        <dbReference type="PROSITE" id="PS51149"/>
    </source>
</evidence>
<evidence type="ECO:0000256" key="3">
    <source>
        <dbReference type="PROSITE-ProRule" id="PRU00493"/>
    </source>
</evidence>
<keyword evidence="6" id="KW-0670">Pyruvate</keyword>
<dbReference type="PROSITE" id="PS51554">
    <property type="entry name" value="PFL"/>
    <property type="match status" value="1"/>
</dbReference>
<dbReference type="AlphaFoldDB" id="A0A9D0ZR20"/>
<dbReference type="Pfam" id="PF02901">
    <property type="entry name" value="PFL-like"/>
    <property type="match status" value="1"/>
</dbReference>
<proteinExistence type="predicted"/>
<dbReference type="Proteomes" id="UP000824260">
    <property type="component" value="Unassembled WGS sequence"/>
</dbReference>
<dbReference type="PROSITE" id="PS51149">
    <property type="entry name" value="GLY_RADICAL_2"/>
    <property type="match status" value="1"/>
</dbReference>
<keyword evidence="1 3" id="KW-0556">Organic radical</keyword>
<feature type="modified residue" description="Glycine radical" evidence="3">
    <location>
        <position position="655"/>
    </location>
</feature>
<evidence type="ECO:0000313" key="7">
    <source>
        <dbReference type="Proteomes" id="UP000824260"/>
    </source>
</evidence>
<dbReference type="InterPro" id="IPR051215">
    <property type="entry name" value="GRE"/>
</dbReference>
<comment type="caution">
    <text evidence="6">The sequence shown here is derived from an EMBL/GenBank/DDBJ whole genome shotgun (WGS) entry which is preliminary data.</text>
</comment>
<feature type="domain" description="Glycine radical" evidence="4">
    <location>
        <begin position="559"/>
        <end position="679"/>
    </location>
</feature>
<dbReference type="Pfam" id="PF01228">
    <property type="entry name" value="Gly_radical"/>
    <property type="match status" value="1"/>
</dbReference>
<sequence length="679" mass="76044">MTERINTLLQWIVEGEHKALRMPLDAQTLEGIRAQIQREDLPLVKRAALRLRLLLENERVCVREDERIPGIRTIPEFPDIYADGEKERIFAGHFMHEQGRVCNISSDFEGVLREGLLARRARAEKTMAEGRGDLDFLEAAIETIDAVIAFADRYADAMPDGAGLKDAMRYGAKDFLNALRMFRMLHLSLWASNVYHNTVGRFDQYMWPYLKADLDKGMTNEEALELLEEFFLTFNRDSDLYTGMQQGDNGQSLMLGGCDKDGNDASNVLTGLCLTASLEMRRIDPKINLRVNKDTPLEVYEYCTKLTKQGLGFPQYANDDVVIPGLVKLGYDLEDARNYTVAACWEFIVPGVAIDIPNIGAMPLAEVVREACENGLAGAKDFADFQGRVVEVLNRKAKEITDGVKNIFIEPAPWQSVLMTDCLTTGHDISEGAKYNNYGIHGSGLANAVDALAAVRKFVFEEKSITPAQLLKDMDEDFASDAQLLHALRTRAPKMGRDEECDELADWLLEAFAASLKGIHNERGGIFRAGTGSAMYYVWHADHLGATADGRRFGERLPANFSPSLMLSDAGPLSVIRAFARPSLKDTINGGPLTLELHDTVFRNEEGVKKVAQLVRTFILLGGHQLQLNAVNRDTLIDAQKHPEKHRQLIVRVWGWSGHFVQLDRMYQDQIIARTSYSI</sequence>
<organism evidence="6 7">
    <name type="scientific">Candidatus Pullichristensenella stercorigallinarum</name>
    <dbReference type="NCBI Taxonomy" id="2840909"/>
    <lineage>
        <taxon>Bacteria</taxon>
        <taxon>Bacillati</taxon>
        <taxon>Bacillota</taxon>
        <taxon>Clostridia</taxon>
        <taxon>Candidatus Pullichristensenella</taxon>
    </lineage>
</organism>
<feature type="domain" description="PFL" evidence="5">
    <location>
        <begin position="3"/>
        <end position="552"/>
    </location>
</feature>
<dbReference type="GO" id="GO:0005829">
    <property type="term" value="C:cytosol"/>
    <property type="evidence" value="ECO:0007669"/>
    <property type="project" value="TreeGrafter"/>
</dbReference>
<keyword evidence="2" id="KW-0456">Lyase</keyword>
<reference evidence="6" key="1">
    <citation type="submission" date="2020-10" db="EMBL/GenBank/DDBJ databases">
        <authorList>
            <person name="Gilroy R."/>
        </authorList>
    </citation>
    <scope>NUCLEOTIDE SEQUENCE</scope>
    <source>
        <strain evidence="6">ChiSjej6B24-2974</strain>
    </source>
</reference>
<reference evidence="6" key="2">
    <citation type="journal article" date="2021" name="PeerJ">
        <title>Extensive microbial diversity within the chicken gut microbiome revealed by metagenomics and culture.</title>
        <authorList>
            <person name="Gilroy R."/>
            <person name="Ravi A."/>
            <person name="Getino M."/>
            <person name="Pursley I."/>
            <person name="Horton D.L."/>
            <person name="Alikhan N.F."/>
            <person name="Baker D."/>
            <person name="Gharbi K."/>
            <person name="Hall N."/>
            <person name="Watson M."/>
            <person name="Adriaenssens E.M."/>
            <person name="Foster-Nyarko E."/>
            <person name="Jarju S."/>
            <person name="Secka A."/>
            <person name="Antonio M."/>
            <person name="Oren A."/>
            <person name="Chaudhuri R.R."/>
            <person name="La Ragione R."/>
            <person name="Hildebrand F."/>
            <person name="Pallen M.J."/>
        </authorList>
    </citation>
    <scope>NUCLEOTIDE SEQUENCE</scope>
    <source>
        <strain evidence="6">ChiSjej6B24-2974</strain>
    </source>
</reference>
<accession>A0A9D0ZR20</accession>
<dbReference type="InterPro" id="IPR004184">
    <property type="entry name" value="PFL_dom"/>
</dbReference>
<evidence type="ECO:0000259" key="5">
    <source>
        <dbReference type="PROSITE" id="PS51554"/>
    </source>
</evidence>
<dbReference type="PANTHER" id="PTHR43641:SF2">
    <property type="entry name" value="DEHYDRATASE YBIW-RELATED"/>
    <property type="match status" value="1"/>
</dbReference>
<dbReference type="GO" id="GO:0016829">
    <property type="term" value="F:lyase activity"/>
    <property type="evidence" value="ECO:0007669"/>
    <property type="project" value="UniProtKB-KW"/>
</dbReference>
<dbReference type="PANTHER" id="PTHR43641">
    <property type="entry name" value="FORMATE ACETYLTRANSFERASE 3-RELATED"/>
    <property type="match status" value="1"/>
</dbReference>
<evidence type="ECO:0000256" key="1">
    <source>
        <dbReference type="ARBA" id="ARBA00022818"/>
    </source>
</evidence>
<evidence type="ECO:0000313" key="6">
    <source>
        <dbReference type="EMBL" id="HIQ83879.1"/>
    </source>
</evidence>
<dbReference type="Gene3D" id="3.20.70.20">
    <property type="match status" value="1"/>
</dbReference>
<dbReference type="EMBL" id="DVFZ01000116">
    <property type="protein sequence ID" value="HIQ83879.1"/>
    <property type="molecule type" value="Genomic_DNA"/>
</dbReference>
<dbReference type="SUPFAM" id="SSF51998">
    <property type="entry name" value="PFL-like glycyl radical enzymes"/>
    <property type="match status" value="1"/>
</dbReference>
<dbReference type="InterPro" id="IPR001150">
    <property type="entry name" value="Gly_radical"/>
</dbReference>
<gene>
    <name evidence="6" type="ORF">IAA52_12375</name>
</gene>
<evidence type="ECO:0000256" key="2">
    <source>
        <dbReference type="ARBA" id="ARBA00023239"/>
    </source>
</evidence>
<name>A0A9D0ZR20_9FIRM</name>